<name>A0A657PTC4_9GAMM</name>
<reference evidence="4 6" key="2">
    <citation type="submission" date="2018-01" db="EMBL/GenBank/DDBJ databases">
        <title>Novel co-symbiosis in the lucinid bivalve Phacoides pectinatus.</title>
        <authorList>
            <person name="Lim S.J."/>
            <person name="Davis B.G."/>
            <person name="Gill D.E."/>
            <person name="Engel A.S."/>
            <person name="Anderson L.C."/>
            <person name="Campbell B.J."/>
        </authorList>
    </citation>
    <scope>NUCLEOTIDE SEQUENCE [LARGE SCALE GENOMIC DNA]</scope>
    <source>
        <strain evidence="4">N3_P5</strain>
    </source>
</reference>
<organism evidence="3 5">
    <name type="scientific">Candidatus Sedimenticola endophacoides</name>
    <dbReference type="NCBI Taxonomy" id="2548426"/>
    <lineage>
        <taxon>Bacteria</taxon>
        <taxon>Pseudomonadati</taxon>
        <taxon>Pseudomonadota</taxon>
        <taxon>Gammaproteobacteria</taxon>
        <taxon>Chromatiales</taxon>
        <taxon>Sedimenticolaceae</taxon>
        <taxon>Sedimenticola</taxon>
    </lineage>
</organism>
<evidence type="ECO:0008006" key="7">
    <source>
        <dbReference type="Google" id="ProtNLM"/>
    </source>
</evidence>
<evidence type="ECO:0000313" key="6">
    <source>
        <dbReference type="Proteomes" id="UP000250928"/>
    </source>
</evidence>
<evidence type="ECO:0000313" key="3">
    <source>
        <dbReference type="EMBL" id="OQX36932.1"/>
    </source>
</evidence>
<dbReference type="Proteomes" id="UP000243361">
    <property type="component" value="Unassembled WGS sequence"/>
</dbReference>
<keyword evidence="2" id="KW-0812">Transmembrane</keyword>
<feature type="coiled-coil region" evidence="1">
    <location>
        <begin position="50"/>
        <end position="112"/>
    </location>
</feature>
<dbReference type="EMBL" id="PQCO01000159">
    <property type="protein sequence ID" value="PUE03442.1"/>
    <property type="molecule type" value="Genomic_DNA"/>
</dbReference>
<keyword evidence="1" id="KW-0175">Coiled coil</keyword>
<dbReference type="EMBL" id="MUIE01000087">
    <property type="protein sequence ID" value="OQX36932.1"/>
    <property type="molecule type" value="Genomic_DNA"/>
</dbReference>
<protein>
    <recommendedName>
        <fullName evidence="7">Transmembrane protein</fullName>
    </recommendedName>
</protein>
<dbReference type="InterPro" id="IPR046703">
    <property type="entry name" value="DUF6776"/>
</dbReference>
<sequence>MAVSQIPGTPKIVHAGRGRFYACILAPLLAVLVTAGLVYQQVLGDVEAELVGLRQERVANRQALDELRAERTRLYEELAAAERSSQIDREAAKLVRGELKQLQDEQGRMQQELTLLRGMVSDSVTQEGLQVKEFRIEAVSEKRREYRYRFTVSKRLRNGGYATGWISLALDGELAGEPKTLDMKELTEEGTDRLKMRFRHFQDVEGVVQLPQGFSPTSVVVDIKPTTKSLSPLSARLGWQVAG</sequence>
<evidence type="ECO:0000313" key="5">
    <source>
        <dbReference type="Proteomes" id="UP000243361"/>
    </source>
</evidence>
<comment type="caution">
    <text evidence="3">The sequence shown here is derived from an EMBL/GenBank/DDBJ whole genome shotgun (WGS) entry which is preliminary data.</text>
</comment>
<proteinExistence type="predicted"/>
<keyword evidence="2" id="KW-0472">Membrane</keyword>
<dbReference type="AlphaFoldDB" id="A0A657PTC4"/>
<dbReference type="Pfam" id="PF20567">
    <property type="entry name" value="DUF6776"/>
    <property type="match status" value="1"/>
</dbReference>
<keyword evidence="5" id="KW-1185">Reference proteome</keyword>
<keyword evidence="2" id="KW-1133">Transmembrane helix</keyword>
<accession>A0A657PTC4</accession>
<evidence type="ECO:0000256" key="2">
    <source>
        <dbReference type="SAM" id="Phobius"/>
    </source>
</evidence>
<evidence type="ECO:0000256" key="1">
    <source>
        <dbReference type="SAM" id="Coils"/>
    </source>
</evidence>
<feature type="transmembrane region" description="Helical" evidence="2">
    <location>
        <begin position="20"/>
        <end position="39"/>
    </location>
</feature>
<gene>
    <name evidence="3" type="ORF">B0D84_01040</name>
    <name evidence="4" type="ORF">C3L24_04590</name>
</gene>
<evidence type="ECO:0000313" key="4">
    <source>
        <dbReference type="EMBL" id="PUE03442.1"/>
    </source>
</evidence>
<reference evidence="3 5" key="1">
    <citation type="submission" date="2017-02" db="EMBL/GenBank/DDBJ databases">
        <title>Novel co-symbiosis in the unique lucinid bivalve Phacoides pectinatus.</title>
        <authorList>
            <person name="Lim S.J."/>
            <person name="Davis B.G."/>
            <person name="Gill D.E."/>
            <person name="Engel A.S."/>
            <person name="Anderson L.C."/>
            <person name="Campbell B.J."/>
        </authorList>
    </citation>
    <scope>NUCLEOTIDE SEQUENCE [LARGE SCALE GENOMIC DNA]</scope>
    <source>
        <strain evidence="3">LUC13016_P6</strain>
    </source>
</reference>
<dbReference type="Proteomes" id="UP000250928">
    <property type="component" value="Unassembled WGS sequence"/>
</dbReference>